<evidence type="ECO:0000259" key="1">
    <source>
        <dbReference type="PROSITE" id="PS51186"/>
    </source>
</evidence>
<feature type="domain" description="N-acetyltransferase" evidence="1">
    <location>
        <begin position="7"/>
        <end position="167"/>
    </location>
</feature>
<dbReference type="EMBL" id="LN831776">
    <property type="protein sequence ID" value="CQR53826.1"/>
    <property type="molecule type" value="Genomic_DNA"/>
</dbReference>
<evidence type="ECO:0000313" key="3">
    <source>
        <dbReference type="Proteomes" id="UP000033163"/>
    </source>
</evidence>
<dbReference type="Pfam" id="PF00583">
    <property type="entry name" value="Acetyltransf_1"/>
    <property type="match status" value="1"/>
</dbReference>
<dbReference type="SUPFAM" id="SSF55729">
    <property type="entry name" value="Acyl-CoA N-acyltransferases (Nat)"/>
    <property type="match status" value="1"/>
</dbReference>
<dbReference type="GO" id="GO:0016747">
    <property type="term" value="F:acyltransferase activity, transferring groups other than amino-acyl groups"/>
    <property type="evidence" value="ECO:0007669"/>
    <property type="project" value="InterPro"/>
</dbReference>
<dbReference type="AlphaFoldDB" id="A0A0E4H8N9"/>
<dbReference type="STRING" id="483937.AMQ84_04570"/>
<reference evidence="3" key="1">
    <citation type="submission" date="2015-03" db="EMBL/GenBank/DDBJ databases">
        <authorList>
            <person name="Wibberg D."/>
        </authorList>
    </citation>
    <scope>NUCLEOTIDE SEQUENCE [LARGE SCALE GENOMIC DNA]</scope>
</reference>
<dbReference type="PROSITE" id="PS51186">
    <property type="entry name" value="GNAT"/>
    <property type="match status" value="1"/>
</dbReference>
<sequence>MNSAVQISLRLYEEKYKEDLLAFELPPEQAEFTGLPEETLSEAVANPGKTAVVIVQEEQAVGFFVLHRGEGIADFYPNTTGAILLRAFLINYASQGQGIAKAALVVLPDFISTHFPWVREIVLAVNERNIAAASLYSRAGFLDKGLRRSGGKGPQKVLQYGLDKPLAEMHSSSGIM</sequence>
<gene>
    <name evidence="2" type="ORF">PRIO_1566</name>
</gene>
<dbReference type="HOGENOM" id="CLU_111226_2_0_9"/>
<dbReference type="RefSeq" id="WP_020427364.1">
    <property type="nucleotide sequence ID" value="NZ_AGBD01000374.1"/>
</dbReference>
<evidence type="ECO:0000313" key="2">
    <source>
        <dbReference type="EMBL" id="CQR53826.1"/>
    </source>
</evidence>
<name>A0A0E4H8N9_9BACL</name>
<dbReference type="InterPro" id="IPR016181">
    <property type="entry name" value="Acyl_CoA_acyltransferase"/>
</dbReference>
<dbReference type="PATRIC" id="fig|1073571.4.peg.1635"/>
<dbReference type="Proteomes" id="UP000033163">
    <property type="component" value="Chromosome I"/>
</dbReference>
<accession>A0A0E4H8N9</accession>
<dbReference type="InterPro" id="IPR000182">
    <property type="entry name" value="GNAT_dom"/>
</dbReference>
<proteinExistence type="predicted"/>
<organism evidence="2 3">
    <name type="scientific">Paenibacillus riograndensis SBR5</name>
    <dbReference type="NCBI Taxonomy" id="1073571"/>
    <lineage>
        <taxon>Bacteria</taxon>
        <taxon>Bacillati</taxon>
        <taxon>Bacillota</taxon>
        <taxon>Bacilli</taxon>
        <taxon>Bacillales</taxon>
        <taxon>Paenibacillaceae</taxon>
        <taxon>Paenibacillus</taxon>
        <taxon>Paenibacillus sonchi group</taxon>
    </lineage>
</organism>
<protein>
    <recommendedName>
        <fullName evidence="1">N-acetyltransferase domain-containing protein</fullName>
    </recommendedName>
</protein>
<dbReference type="KEGG" id="pri:PRIO_1566"/>
<dbReference type="Gene3D" id="3.40.630.30">
    <property type="match status" value="1"/>
</dbReference>